<feature type="compositionally biased region" description="Polar residues" evidence="1">
    <location>
        <begin position="1163"/>
        <end position="1181"/>
    </location>
</feature>
<feature type="compositionally biased region" description="Low complexity" evidence="1">
    <location>
        <begin position="1528"/>
        <end position="1537"/>
    </location>
</feature>
<feature type="region of interest" description="Disordered" evidence="1">
    <location>
        <begin position="571"/>
        <end position="590"/>
    </location>
</feature>
<feature type="region of interest" description="Disordered" evidence="1">
    <location>
        <begin position="1163"/>
        <end position="1202"/>
    </location>
</feature>
<reference evidence="2" key="1">
    <citation type="submission" date="2020-11" db="EMBL/GenBank/DDBJ databases">
        <authorList>
            <person name="Tran Van P."/>
        </authorList>
    </citation>
    <scope>NUCLEOTIDE SEQUENCE</scope>
</reference>
<feature type="region of interest" description="Disordered" evidence="1">
    <location>
        <begin position="909"/>
        <end position="934"/>
    </location>
</feature>
<feature type="region of interest" description="Disordered" evidence="1">
    <location>
        <begin position="1030"/>
        <end position="1050"/>
    </location>
</feature>
<feature type="region of interest" description="Disordered" evidence="1">
    <location>
        <begin position="1588"/>
        <end position="1607"/>
    </location>
</feature>
<evidence type="ECO:0000256" key="1">
    <source>
        <dbReference type="SAM" id="MobiDB-lite"/>
    </source>
</evidence>
<feature type="compositionally biased region" description="Low complexity" evidence="1">
    <location>
        <begin position="498"/>
        <end position="512"/>
    </location>
</feature>
<feature type="compositionally biased region" description="Basic and acidic residues" evidence="1">
    <location>
        <begin position="571"/>
        <end position="587"/>
    </location>
</feature>
<sequence length="1661" mass="173643">MSLTCSSKLHLASPTHGHCNFRNGIEPSDAILFKGRVMGEISIGKLELEEVNPHLRGEIVENHLGNTPPPFLDHPTEIRTSISPFSVVELNTTSALANYATEYSEHDDHSVLTHQPQYAGVGLFPSVQLNKSALKLPSWSPGAVSRLTRSPVMVKIGKPLSPEASSYSLLDRSQILSENRGYSDQSTKNVLEVLREISRKRIHSDGYRGMSVGTHIGRGFAPKSVELVLEGFFNDIKDLSLPVTFLRHNPCASQVLDPTPLYSAHTRADNPRTTLASERTAVTDTQQGRTGDIILDDVDEETAKRQRKEDGSDLFDTLSNCEITDSLYKSKRTREESPKQDSDHHQQQPKKRICNNEILSSLSSSRNMRVGAGVKRKTAAGTASRFVVMMLFVVVCGWVRLHRKSFIPIRVITMDGWEEVVWMGRGGLVSDHGGRMERGGPVSDHDGWMERGGPGSDYDERMGRGDLVSDHEGRMERADWSRSSTPVFGKQFKKGSQSADDSLSSPPLDAPTTTQALEKIDVIFNNKSPRTYVEPKEISTFDKKPKKFTLSKITQKHPAKDSTVENILIPEKKPQGKCIPDKSDHGKPMQNEDVFCLFNKPPAKLPSRKSDVKKDSEESKEKESPQTYFVDDENEVDSVKSKQGYEANRKDDIINVLTIKSRGTTKSQEETVALNFQTSPKTLTSSTSIVTTSILSATNTALSVNNSTAPALVSLSGGTNNEFNQQPKLSVAPTSTLASVTPISFGVQLAKSPSSLPSIITGSGDSISNVSTSLTFPSASTVQNKSSLANNLPPFVSTASSTITSANISSHPASLFGQTAVSNVESQKLSEGSKPNLSFGSQQLPTATTSAVNIVGSPFGALAQTSPESSVSRNVSSSSTTTSQSFASLAKPLIVQTIQNSTDSTAHVQSTVSTSAPSSFGIPQVTHSSTKSFSSGGFSITSNNAVSAAPRKSSTDPQQQGFAFSPSAVTTTQVSSLPQFGSVATQSNVSFQEGKQNSSMVKVGGFSFNPQPSTTSGQATVGNQTISNPSLQQSAAVTSPPFVLKPPTSTLGQPIGGFSFGGVSTTPNSTSSGLGSFSSSTTSAAPIPHSSGLEGFPSTQITTTQSTSLSFGGFSTSTAPSNFGFGSSNEQKPFSFGASSAPTATISSTTAPVASVLSLPQTMFGSPQQQSNTGQQSSFQFGGSPAKEQIQGQTSSAPLKSGTFSFGSTNSSILRPGGLSFGGAKSSQESAQSSGFAFGGNSSSSSQISSSSGFGFGSNATQPQPKSSNNGFNFNSTTSRMPQSTTSGGFELGNVNVPVQPSKPSGAFNFGSPSVASQPTTTSNGGFSSGSGASIPQPTTTIGGFGFGTSQMSNLGTGSFSFSGTNSMQGSQQQPSSSTAFSFGSSTSSTQSPRTEGFGFGGGSTQQPLSGFAAAPTQSSQQSLSVFGATPAQSLSGFGAAPTSQQQLSGFGITPAQSSQQSSGFGATSTSQQQVSGFGATPAQSSQQPLSVFGATPAQSSQQSSGFGSTSSQPLSSGGVFNFGNNASGGSQPAQQQSSAGALFGFGSLAAAPTAQTQAAPFNFNTGASAGAPSQAVTCETSLHVKQTRLSQSGDERSSQQALPGESIVTGVKGRELKPRILVLAPVSSVLVLGPLLLGPGPQEHVDQDDRANCLTELHGE</sequence>
<organism evidence="2">
    <name type="scientific">Timema douglasi</name>
    <name type="common">Walking stick</name>
    <dbReference type="NCBI Taxonomy" id="61478"/>
    <lineage>
        <taxon>Eukaryota</taxon>
        <taxon>Metazoa</taxon>
        <taxon>Ecdysozoa</taxon>
        <taxon>Arthropoda</taxon>
        <taxon>Hexapoda</taxon>
        <taxon>Insecta</taxon>
        <taxon>Pterygota</taxon>
        <taxon>Neoptera</taxon>
        <taxon>Polyneoptera</taxon>
        <taxon>Phasmatodea</taxon>
        <taxon>Timematodea</taxon>
        <taxon>Timematoidea</taxon>
        <taxon>Timematidae</taxon>
        <taxon>Timema</taxon>
    </lineage>
</organism>
<feature type="compositionally biased region" description="Low complexity" evidence="1">
    <location>
        <begin position="1320"/>
        <end position="1332"/>
    </location>
</feature>
<feature type="compositionally biased region" description="Low complexity" evidence="1">
    <location>
        <begin position="1069"/>
        <end position="1091"/>
    </location>
</feature>
<proteinExistence type="predicted"/>
<feature type="compositionally biased region" description="Polar residues" evidence="1">
    <location>
        <begin position="1437"/>
        <end position="1449"/>
    </location>
</feature>
<evidence type="ECO:0000313" key="2">
    <source>
        <dbReference type="EMBL" id="CAD7194494.1"/>
    </source>
</evidence>
<feature type="region of interest" description="Disordered" evidence="1">
    <location>
        <begin position="1069"/>
        <end position="1101"/>
    </location>
</feature>
<feature type="region of interest" description="Disordered" evidence="1">
    <location>
        <begin position="433"/>
        <end position="512"/>
    </location>
</feature>
<feature type="region of interest" description="Disordered" evidence="1">
    <location>
        <begin position="1437"/>
        <end position="1537"/>
    </location>
</feature>
<feature type="compositionally biased region" description="Polar residues" evidence="1">
    <location>
        <begin position="909"/>
        <end position="918"/>
    </location>
</feature>
<feature type="compositionally biased region" description="Basic and acidic residues" evidence="1">
    <location>
        <begin position="608"/>
        <end position="624"/>
    </location>
</feature>
<feature type="compositionally biased region" description="Low complexity" evidence="1">
    <location>
        <begin position="1230"/>
        <end position="1259"/>
    </location>
</feature>
<feature type="compositionally biased region" description="Low complexity" evidence="1">
    <location>
        <begin position="1499"/>
        <end position="1519"/>
    </location>
</feature>
<dbReference type="EMBL" id="OA564498">
    <property type="protein sequence ID" value="CAD7194494.1"/>
    <property type="molecule type" value="Genomic_DNA"/>
</dbReference>
<feature type="compositionally biased region" description="Low complexity" evidence="1">
    <location>
        <begin position="1267"/>
        <end position="1279"/>
    </location>
</feature>
<gene>
    <name evidence="2" type="ORF">TDIB3V08_LOCUS918</name>
</gene>
<feature type="region of interest" description="Disordered" evidence="1">
    <location>
        <begin position="599"/>
        <end position="627"/>
    </location>
</feature>
<feature type="compositionally biased region" description="Basic and acidic residues" evidence="1">
    <location>
        <begin position="458"/>
        <end position="480"/>
    </location>
</feature>
<feature type="compositionally biased region" description="Basic and acidic residues" evidence="1">
    <location>
        <begin position="333"/>
        <end position="346"/>
    </location>
</feature>
<accession>A0A7R8Z5B3</accession>
<protein>
    <submittedName>
        <fullName evidence="2">Uncharacterized protein</fullName>
    </submittedName>
</protein>
<feature type="region of interest" description="Disordered" evidence="1">
    <location>
        <begin position="329"/>
        <end position="352"/>
    </location>
</feature>
<feature type="region of interest" description="Disordered" evidence="1">
    <location>
        <begin position="1220"/>
        <end position="1417"/>
    </location>
</feature>
<feature type="compositionally biased region" description="Low complexity" evidence="1">
    <location>
        <begin position="1353"/>
        <end position="1392"/>
    </location>
</feature>
<name>A0A7R8Z5B3_TIMDO</name>
<feature type="compositionally biased region" description="Low complexity" evidence="1">
    <location>
        <begin position="1456"/>
        <end position="1474"/>
    </location>
</feature>
<feature type="compositionally biased region" description="Basic and acidic residues" evidence="1">
    <location>
        <begin position="433"/>
        <end position="449"/>
    </location>
</feature>